<sequence>MSAAVEEVGEGGILKRYQLLTPALITALLIAFFVLVPIVFFGVSALASIQSPLRIEAPKGFSSQEKKNQ</sequence>
<comment type="caution">
    <text evidence="7">The sequence shown here is derived from an EMBL/GenBank/DDBJ whole genome shotgun (WGS) entry which is preliminary data.</text>
</comment>
<evidence type="ECO:0000256" key="1">
    <source>
        <dbReference type="ARBA" id="ARBA00004167"/>
    </source>
</evidence>
<evidence type="ECO:0000256" key="2">
    <source>
        <dbReference type="ARBA" id="ARBA00022692"/>
    </source>
</evidence>
<feature type="transmembrane region" description="Helical" evidence="5">
    <location>
        <begin position="24"/>
        <end position="49"/>
    </location>
</feature>
<keyword evidence="8" id="KW-1185">Reference proteome</keyword>
<dbReference type="EMBL" id="SFCI01000544">
    <property type="protein sequence ID" value="TFY79182.1"/>
    <property type="molecule type" value="Genomic_DNA"/>
</dbReference>
<accession>A0A4Y9ZWI4</accession>
<protein>
    <recommendedName>
        <fullName evidence="6">V-type proton ATPase subunit S1/VOA1 transmembrane domain-containing protein</fullName>
    </recommendedName>
</protein>
<dbReference type="AlphaFoldDB" id="A0A4Y9ZWI4"/>
<keyword evidence="3 5" id="KW-1133">Transmembrane helix</keyword>
<name>A0A4Y9ZWI4_9AGAM</name>
<dbReference type="InterPro" id="IPR046756">
    <property type="entry name" value="VAS1/VOA1_TM"/>
</dbReference>
<keyword evidence="2 5" id="KW-0812">Transmembrane</keyword>
<comment type="subcellular location">
    <subcellularLocation>
        <location evidence="1">Membrane</location>
        <topology evidence="1">Single-pass membrane protein</topology>
    </subcellularLocation>
</comment>
<dbReference type="GO" id="GO:0016020">
    <property type="term" value="C:membrane"/>
    <property type="evidence" value="ECO:0007669"/>
    <property type="project" value="UniProtKB-SubCell"/>
</dbReference>
<evidence type="ECO:0000256" key="4">
    <source>
        <dbReference type="ARBA" id="ARBA00023136"/>
    </source>
</evidence>
<dbReference type="OrthoDB" id="10029326at2759"/>
<organism evidence="7 8">
    <name type="scientific">Hericium alpestre</name>
    <dbReference type="NCBI Taxonomy" id="135208"/>
    <lineage>
        <taxon>Eukaryota</taxon>
        <taxon>Fungi</taxon>
        <taxon>Dikarya</taxon>
        <taxon>Basidiomycota</taxon>
        <taxon>Agaricomycotina</taxon>
        <taxon>Agaricomycetes</taxon>
        <taxon>Russulales</taxon>
        <taxon>Hericiaceae</taxon>
        <taxon>Hericium</taxon>
    </lineage>
</organism>
<reference evidence="7 8" key="1">
    <citation type="submission" date="2019-02" db="EMBL/GenBank/DDBJ databases">
        <title>Genome sequencing of the rare red list fungi Hericium alpestre (H. flagellum).</title>
        <authorList>
            <person name="Buettner E."/>
            <person name="Kellner H."/>
        </authorList>
    </citation>
    <scope>NUCLEOTIDE SEQUENCE [LARGE SCALE GENOMIC DNA]</scope>
    <source>
        <strain evidence="7 8">DSM 108284</strain>
    </source>
</reference>
<proteinExistence type="predicted"/>
<dbReference type="Pfam" id="PF20520">
    <property type="entry name" value="Ac45-VOA1_TM"/>
    <property type="match status" value="1"/>
</dbReference>
<evidence type="ECO:0000256" key="3">
    <source>
        <dbReference type="ARBA" id="ARBA00022989"/>
    </source>
</evidence>
<evidence type="ECO:0000259" key="6">
    <source>
        <dbReference type="Pfam" id="PF20520"/>
    </source>
</evidence>
<keyword evidence="4 5" id="KW-0472">Membrane</keyword>
<evidence type="ECO:0000256" key="5">
    <source>
        <dbReference type="SAM" id="Phobius"/>
    </source>
</evidence>
<feature type="domain" description="V-type proton ATPase subunit S1/VOA1 transmembrane" evidence="6">
    <location>
        <begin position="18"/>
        <end position="54"/>
    </location>
</feature>
<evidence type="ECO:0000313" key="7">
    <source>
        <dbReference type="EMBL" id="TFY79182.1"/>
    </source>
</evidence>
<dbReference type="Proteomes" id="UP000298061">
    <property type="component" value="Unassembled WGS sequence"/>
</dbReference>
<gene>
    <name evidence="7" type="ORF">EWM64_g4834</name>
</gene>
<evidence type="ECO:0000313" key="8">
    <source>
        <dbReference type="Proteomes" id="UP000298061"/>
    </source>
</evidence>